<feature type="transmembrane region" description="Helical" evidence="1">
    <location>
        <begin position="429"/>
        <end position="446"/>
    </location>
</feature>
<keyword evidence="1" id="KW-1133">Transmembrane helix</keyword>
<feature type="transmembrane region" description="Helical" evidence="1">
    <location>
        <begin position="6"/>
        <end position="27"/>
    </location>
</feature>
<feature type="transmembrane region" description="Helical" evidence="1">
    <location>
        <begin position="39"/>
        <end position="55"/>
    </location>
</feature>
<evidence type="ECO:0000313" key="3">
    <source>
        <dbReference type="Proteomes" id="UP000240912"/>
    </source>
</evidence>
<protein>
    <submittedName>
        <fullName evidence="2">Uncharacterized protein</fullName>
    </submittedName>
</protein>
<feature type="transmembrane region" description="Helical" evidence="1">
    <location>
        <begin position="331"/>
        <end position="353"/>
    </location>
</feature>
<feature type="transmembrane region" description="Helical" evidence="1">
    <location>
        <begin position="365"/>
        <end position="389"/>
    </location>
</feature>
<sequence>MRGQLRYLLSFPFLVCLLLLIVNDFFLKTAFHNVLTGKLSDFCGLFIFAVFWSVVFPRYRLWVFVSTALLFIYWKSAHASPVIGLVSDYVFKINRTIDPTDLIALSMLLLAWRFLENGPVFFITNSLVRQLSAFFIALVTVFSFCATSQQRYVQSFDQPQYLLFKSDAPADSGANTKPFEYYQFDSLLVVKVNELYTTRRPVADDDYDKNVTLKDLDREILAGNPAISLPAPGKITSLTINAGQEQHAVRFNGGRLDGKFISTRAGKVVIEGFYKKGIPDSTWTFRDITSKEITKQTFINGERTEVKRFEGTKLLSAETINTRADRKLHKAVQIGLLVLCMAATIFLLIRNYRKTFPARLELRPIGKWLLCLVSPFVIWLLYFGIGVLLNDFTADIFETMATIMFMFSVTCPLMFVAVFWIRLRQPVDPLLYCLLFALAGSIWAAFRTLTVLSIN</sequence>
<feature type="transmembrane region" description="Helical" evidence="1">
    <location>
        <begin position="401"/>
        <end position="423"/>
    </location>
</feature>
<dbReference type="OrthoDB" id="660780at2"/>
<evidence type="ECO:0000313" key="2">
    <source>
        <dbReference type="EMBL" id="PST82692.1"/>
    </source>
</evidence>
<reference evidence="2 3" key="1">
    <citation type="submission" date="2018-03" db="EMBL/GenBank/DDBJ databases">
        <authorList>
            <person name="Keele B.F."/>
        </authorList>
    </citation>
    <scope>NUCLEOTIDE SEQUENCE [LARGE SCALE GENOMIC DNA]</scope>
    <source>
        <strain evidence="2 3">YL28-9</strain>
    </source>
</reference>
<name>A0A2T3HJS5_9SPHI</name>
<evidence type="ECO:0000256" key="1">
    <source>
        <dbReference type="SAM" id="Phobius"/>
    </source>
</evidence>
<dbReference type="Proteomes" id="UP000240912">
    <property type="component" value="Unassembled WGS sequence"/>
</dbReference>
<keyword evidence="1" id="KW-0812">Transmembrane</keyword>
<dbReference type="EMBL" id="PYLS01000005">
    <property type="protein sequence ID" value="PST82692.1"/>
    <property type="molecule type" value="Genomic_DNA"/>
</dbReference>
<keyword evidence="1" id="KW-0472">Membrane</keyword>
<keyword evidence="3" id="KW-1185">Reference proteome</keyword>
<gene>
    <name evidence="2" type="ORF">C7T94_08525</name>
</gene>
<proteinExistence type="predicted"/>
<organism evidence="2 3">
    <name type="scientific">Pedobacter yulinensis</name>
    <dbReference type="NCBI Taxonomy" id="2126353"/>
    <lineage>
        <taxon>Bacteria</taxon>
        <taxon>Pseudomonadati</taxon>
        <taxon>Bacteroidota</taxon>
        <taxon>Sphingobacteriia</taxon>
        <taxon>Sphingobacteriales</taxon>
        <taxon>Sphingobacteriaceae</taxon>
        <taxon>Pedobacter</taxon>
    </lineage>
</organism>
<dbReference type="AlphaFoldDB" id="A0A2T3HJS5"/>
<comment type="caution">
    <text evidence="2">The sequence shown here is derived from an EMBL/GenBank/DDBJ whole genome shotgun (WGS) entry which is preliminary data.</text>
</comment>
<feature type="transmembrane region" description="Helical" evidence="1">
    <location>
        <begin position="127"/>
        <end position="146"/>
    </location>
</feature>
<accession>A0A2T3HJS5</accession>